<dbReference type="WBParaSite" id="nOo.2.0.1.t12263-RA">
    <property type="protein sequence ID" value="nOo.2.0.1.t12263-RA"/>
    <property type="gene ID" value="nOo.2.0.1.g12263"/>
</dbReference>
<sequence>KSYFGVESPIQRSSSFPAGATIWSPPSDKQLNDLDLSQFDNDSNLKLLRSKIGEKKNDPNTMETILDATKSEKNPLLLTQKSTAPTETFRSISKRQVNNENRLTQRTALSSNLPSACSSPTEKTAKFMI</sequence>
<gene>
    <name evidence="2" type="ORF">NOO_LOCUS12263</name>
</gene>
<evidence type="ECO:0000313" key="3">
    <source>
        <dbReference type="Proteomes" id="UP000271087"/>
    </source>
</evidence>
<evidence type="ECO:0000313" key="2">
    <source>
        <dbReference type="EMBL" id="VDM98497.1"/>
    </source>
</evidence>
<evidence type="ECO:0000313" key="4">
    <source>
        <dbReference type="WBParaSite" id="nOo.2.0.1.t12263-RA"/>
    </source>
</evidence>
<dbReference type="OrthoDB" id="5885311at2759"/>
<proteinExistence type="predicted"/>
<feature type="region of interest" description="Disordered" evidence="1">
    <location>
        <begin position="1"/>
        <end position="21"/>
    </location>
</feature>
<name>A0A182EVS0_ONCOC</name>
<dbReference type="AlphaFoldDB" id="A0A182EVS0"/>
<dbReference type="Proteomes" id="UP000271087">
    <property type="component" value="Unassembled WGS sequence"/>
</dbReference>
<evidence type="ECO:0000256" key="1">
    <source>
        <dbReference type="SAM" id="MobiDB-lite"/>
    </source>
</evidence>
<keyword evidence="3" id="KW-1185">Reference proteome</keyword>
<organism evidence="4">
    <name type="scientific">Onchocerca ochengi</name>
    <name type="common">Filarial nematode worm</name>
    <dbReference type="NCBI Taxonomy" id="42157"/>
    <lineage>
        <taxon>Eukaryota</taxon>
        <taxon>Metazoa</taxon>
        <taxon>Ecdysozoa</taxon>
        <taxon>Nematoda</taxon>
        <taxon>Chromadorea</taxon>
        <taxon>Rhabditida</taxon>
        <taxon>Spirurina</taxon>
        <taxon>Spiruromorpha</taxon>
        <taxon>Filarioidea</taxon>
        <taxon>Onchocercidae</taxon>
        <taxon>Onchocerca</taxon>
    </lineage>
</organism>
<accession>A0A182EVS0</accession>
<dbReference type="EMBL" id="UYRW01010100">
    <property type="protein sequence ID" value="VDM98497.1"/>
    <property type="molecule type" value="Genomic_DNA"/>
</dbReference>
<protein>
    <submittedName>
        <fullName evidence="4">MPHOSPH9</fullName>
    </submittedName>
</protein>
<reference evidence="2 3" key="2">
    <citation type="submission" date="2018-08" db="EMBL/GenBank/DDBJ databases">
        <authorList>
            <person name="Laetsch R D."/>
            <person name="Stevens L."/>
            <person name="Kumar S."/>
            <person name="Blaxter L. M."/>
        </authorList>
    </citation>
    <scope>NUCLEOTIDE SEQUENCE [LARGE SCALE GENOMIC DNA]</scope>
</reference>
<reference evidence="4" key="1">
    <citation type="submission" date="2016-06" db="UniProtKB">
        <authorList>
            <consortium name="WormBaseParasite"/>
        </authorList>
    </citation>
    <scope>IDENTIFICATION</scope>
</reference>